<dbReference type="AlphaFoldDB" id="A0A316BBC9"/>
<dbReference type="InterPro" id="IPR013785">
    <property type="entry name" value="Aldolase_TIM"/>
</dbReference>
<dbReference type="GO" id="GO:0016052">
    <property type="term" value="P:carbohydrate catabolic process"/>
    <property type="evidence" value="ECO:0007669"/>
    <property type="project" value="TreeGrafter"/>
</dbReference>
<dbReference type="RefSeq" id="WP_109671785.1">
    <property type="nucleotide sequence ID" value="NZ_QGDT01000001.1"/>
</dbReference>
<evidence type="ECO:0000313" key="4">
    <source>
        <dbReference type="EMBL" id="PWJ59857.1"/>
    </source>
</evidence>
<accession>A0A316BBC9</accession>
<dbReference type="Proteomes" id="UP000245880">
    <property type="component" value="Unassembled WGS sequence"/>
</dbReference>
<name>A0A316BBC9_9BACT</name>
<sequence>MQPLASYIDHTLLTPIASETQIRKLCEEAWVFQAKGICVVPSYVGYVASMMEYCPIPIEIVSMVGLPHGEHLPEVNRLEAQLALEQGASELDVVMNLARFKSMAYLSIAEELASIQALARQHQALLKVVIETRFLDSFELHTACEICTDVQADFVHIASDYGSSDAIVPIVRQLRGLLPSSMALKVSGPFTTRQQLSDTLLAGAHRIGTHLTETMLEQV</sequence>
<keyword evidence="2" id="KW-0704">Schiff base</keyword>
<dbReference type="Gene3D" id="3.20.20.70">
    <property type="entry name" value="Aldolase class I"/>
    <property type="match status" value="1"/>
</dbReference>
<evidence type="ECO:0000313" key="5">
    <source>
        <dbReference type="Proteomes" id="UP000245880"/>
    </source>
</evidence>
<dbReference type="SMART" id="SM01133">
    <property type="entry name" value="DeoC"/>
    <property type="match status" value="1"/>
</dbReference>
<dbReference type="InterPro" id="IPR002915">
    <property type="entry name" value="DeoC/FbaB/LacD_aldolase"/>
</dbReference>
<dbReference type="NCBIfam" id="TIGR00126">
    <property type="entry name" value="deoC"/>
    <property type="match status" value="1"/>
</dbReference>
<dbReference type="EMBL" id="QGDT01000001">
    <property type="protein sequence ID" value="PWJ59857.1"/>
    <property type="molecule type" value="Genomic_DNA"/>
</dbReference>
<dbReference type="OrthoDB" id="9778711at2"/>
<dbReference type="InterPro" id="IPR011343">
    <property type="entry name" value="DeoC"/>
</dbReference>
<protein>
    <recommendedName>
        <fullName evidence="3">Deoxyribose-phosphate aldolase</fullName>
        <ecNumber evidence="3">4.1.2.4</ecNumber>
    </recommendedName>
</protein>
<evidence type="ECO:0000256" key="3">
    <source>
        <dbReference type="NCBIfam" id="TIGR00126"/>
    </source>
</evidence>
<dbReference type="PANTHER" id="PTHR10889:SF1">
    <property type="entry name" value="DEOXYRIBOSE-PHOSPHATE ALDOLASE"/>
    <property type="match status" value="1"/>
</dbReference>
<gene>
    <name evidence="4" type="ORF">CLV98_10131</name>
</gene>
<reference evidence="4 5" key="1">
    <citation type="submission" date="2018-03" db="EMBL/GenBank/DDBJ databases">
        <title>Genomic Encyclopedia of Archaeal and Bacterial Type Strains, Phase II (KMG-II): from individual species to whole genera.</title>
        <authorList>
            <person name="Goeker M."/>
        </authorList>
    </citation>
    <scope>NUCLEOTIDE SEQUENCE [LARGE SCALE GENOMIC DNA]</scope>
    <source>
        <strain evidence="4 5">DSM 100346</strain>
    </source>
</reference>
<organism evidence="4 5">
    <name type="scientific">Dyadobacter jejuensis</name>
    <dbReference type="NCBI Taxonomy" id="1082580"/>
    <lineage>
        <taxon>Bacteria</taxon>
        <taxon>Pseudomonadati</taxon>
        <taxon>Bacteroidota</taxon>
        <taxon>Cytophagia</taxon>
        <taxon>Cytophagales</taxon>
        <taxon>Spirosomataceae</taxon>
        <taxon>Dyadobacter</taxon>
    </lineage>
</organism>
<evidence type="ECO:0000256" key="2">
    <source>
        <dbReference type="ARBA" id="ARBA00023270"/>
    </source>
</evidence>
<keyword evidence="1" id="KW-0963">Cytoplasm</keyword>
<dbReference type="SUPFAM" id="SSF51569">
    <property type="entry name" value="Aldolase"/>
    <property type="match status" value="1"/>
</dbReference>
<dbReference type="GO" id="GO:0009264">
    <property type="term" value="P:deoxyribonucleotide catabolic process"/>
    <property type="evidence" value="ECO:0007669"/>
    <property type="project" value="UniProtKB-UniRule"/>
</dbReference>
<keyword evidence="5" id="KW-1185">Reference proteome</keyword>
<dbReference type="GO" id="GO:0004139">
    <property type="term" value="F:deoxyribose-phosphate aldolase activity"/>
    <property type="evidence" value="ECO:0007669"/>
    <property type="project" value="UniProtKB-UniRule"/>
</dbReference>
<dbReference type="EC" id="4.1.2.4" evidence="3"/>
<proteinExistence type="predicted"/>
<evidence type="ECO:0000256" key="1">
    <source>
        <dbReference type="ARBA" id="ARBA00022490"/>
    </source>
</evidence>
<dbReference type="PANTHER" id="PTHR10889">
    <property type="entry name" value="DEOXYRIBOSE-PHOSPHATE ALDOLASE"/>
    <property type="match status" value="1"/>
</dbReference>
<dbReference type="PIRSF" id="PIRSF001357">
    <property type="entry name" value="DeoC"/>
    <property type="match status" value="1"/>
</dbReference>
<comment type="caution">
    <text evidence="4">The sequence shown here is derived from an EMBL/GenBank/DDBJ whole genome shotgun (WGS) entry which is preliminary data.</text>
</comment>
<dbReference type="GO" id="GO:0005737">
    <property type="term" value="C:cytoplasm"/>
    <property type="evidence" value="ECO:0007669"/>
    <property type="project" value="InterPro"/>
</dbReference>